<sequence length="124" mass="14506">MPNRNLTSDELKQANKLLTNVRAQLAELAGDDPLLLFAYRRKVVKELNYKELNYDERSKPAHRNKLKALKWRLQGRKCAHCGQEMPLKYSELDRQSAADGYTEENTELVHAKCHYERQAAKRYT</sequence>
<organism evidence="1 2">
    <name type="scientific">Mesorhizobium tianshanense</name>
    <dbReference type="NCBI Taxonomy" id="39844"/>
    <lineage>
        <taxon>Bacteria</taxon>
        <taxon>Pseudomonadati</taxon>
        <taxon>Pseudomonadota</taxon>
        <taxon>Alphaproteobacteria</taxon>
        <taxon>Hyphomicrobiales</taxon>
        <taxon>Phyllobacteriaceae</taxon>
        <taxon>Mesorhizobium</taxon>
    </lineage>
</organism>
<evidence type="ECO:0000313" key="2">
    <source>
        <dbReference type="Proteomes" id="UP000317122"/>
    </source>
</evidence>
<evidence type="ECO:0000313" key="1">
    <source>
        <dbReference type="EMBL" id="TWI33481.1"/>
    </source>
</evidence>
<dbReference type="EMBL" id="VLKT01000025">
    <property type="protein sequence ID" value="TWI33481.1"/>
    <property type="molecule type" value="Genomic_DNA"/>
</dbReference>
<accession>A0A562NN95</accession>
<reference evidence="1 2" key="1">
    <citation type="journal article" date="2015" name="Stand. Genomic Sci.">
        <title>Genomic Encyclopedia of Bacterial and Archaeal Type Strains, Phase III: the genomes of soil and plant-associated and newly described type strains.</title>
        <authorList>
            <person name="Whitman W.B."/>
            <person name="Woyke T."/>
            <person name="Klenk H.P."/>
            <person name="Zhou Y."/>
            <person name="Lilburn T.G."/>
            <person name="Beck B.J."/>
            <person name="De Vos P."/>
            <person name="Vandamme P."/>
            <person name="Eisen J.A."/>
            <person name="Garrity G."/>
            <person name="Hugenholtz P."/>
            <person name="Kyrpides N.C."/>
        </authorList>
    </citation>
    <scope>NUCLEOTIDE SEQUENCE [LARGE SCALE GENOMIC DNA]</scope>
    <source>
        <strain evidence="1 2">CGMCC 1.2546</strain>
    </source>
</reference>
<keyword evidence="2" id="KW-1185">Reference proteome</keyword>
<evidence type="ECO:0008006" key="3">
    <source>
        <dbReference type="Google" id="ProtNLM"/>
    </source>
</evidence>
<dbReference type="RefSeq" id="WP_145720065.1">
    <property type="nucleotide sequence ID" value="NZ_BSPF01000126.1"/>
</dbReference>
<comment type="caution">
    <text evidence="1">The sequence shown here is derived from an EMBL/GenBank/DDBJ whole genome shotgun (WGS) entry which is preliminary data.</text>
</comment>
<proteinExistence type="predicted"/>
<name>A0A562NN95_9HYPH</name>
<dbReference type="OrthoDB" id="7321232at2"/>
<gene>
    <name evidence="1" type="ORF">IQ26_03988</name>
</gene>
<protein>
    <recommendedName>
        <fullName evidence="3">HNH endonuclease</fullName>
    </recommendedName>
</protein>
<dbReference type="Proteomes" id="UP000317122">
    <property type="component" value="Unassembled WGS sequence"/>
</dbReference>
<dbReference type="AlphaFoldDB" id="A0A562NN95"/>